<organism evidence="1 2">
    <name type="scientific">Rhodocollybia butyracea</name>
    <dbReference type="NCBI Taxonomy" id="206335"/>
    <lineage>
        <taxon>Eukaryota</taxon>
        <taxon>Fungi</taxon>
        <taxon>Dikarya</taxon>
        <taxon>Basidiomycota</taxon>
        <taxon>Agaricomycotina</taxon>
        <taxon>Agaricomycetes</taxon>
        <taxon>Agaricomycetidae</taxon>
        <taxon>Agaricales</taxon>
        <taxon>Marasmiineae</taxon>
        <taxon>Omphalotaceae</taxon>
        <taxon>Rhodocollybia</taxon>
    </lineage>
</organism>
<dbReference type="AlphaFoldDB" id="A0A9P5U2U8"/>
<dbReference type="Proteomes" id="UP000772434">
    <property type="component" value="Unassembled WGS sequence"/>
</dbReference>
<dbReference type="EMBL" id="JADNRY010000127">
    <property type="protein sequence ID" value="KAF9064291.1"/>
    <property type="molecule type" value="Genomic_DNA"/>
</dbReference>
<comment type="caution">
    <text evidence="1">The sequence shown here is derived from an EMBL/GenBank/DDBJ whole genome shotgun (WGS) entry which is preliminary data.</text>
</comment>
<protein>
    <submittedName>
        <fullName evidence="1">Uncharacterized protein</fullName>
    </submittedName>
</protein>
<gene>
    <name evidence="1" type="ORF">BDP27DRAFT_1426047</name>
</gene>
<name>A0A9P5U2U8_9AGAR</name>
<accession>A0A9P5U2U8</accession>
<sequence>MNTLRQFPALRAASLCNIAWDNPASDKLDTIFARFTPSSLNKRTLKECYKLDIMRCFLSQESSPLIKELDAVSPSDTETIGEYLGQLGRVPSSLSLGFNSLDAGGDAGK</sequence>
<keyword evidence="2" id="KW-1185">Reference proteome</keyword>
<evidence type="ECO:0000313" key="1">
    <source>
        <dbReference type="EMBL" id="KAF9064291.1"/>
    </source>
</evidence>
<evidence type="ECO:0000313" key="2">
    <source>
        <dbReference type="Proteomes" id="UP000772434"/>
    </source>
</evidence>
<proteinExistence type="predicted"/>
<reference evidence="1" key="1">
    <citation type="submission" date="2020-11" db="EMBL/GenBank/DDBJ databases">
        <authorList>
            <consortium name="DOE Joint Genome Institute"/>
            <person name="Ahrendt S."/>
            <person name="Riley R."/>
            <person name="Andreopoulos W."/>
            <person name="Labutti K."/>
            <person name="Pangilinan J."/>
            <person name="Ruiz-Duenas F.J."/>
            <person name="Barrasa J.M."/>
            <person name="Sanchez-Garcia M."/>
            <person name="Camarero S."/>
            <person name="Miyauchi S."/>
            <person name="Serrano A."/>
            <person name="Linde D."/>
            <person name="Babiker R."/>
            <person name="Drula E."/>
            <person name="Ayuso-Fernandez I."/>
            <person name="Pacheco R."/>
            <person name="Padilla G."/>
            <person name="Ferreira P."/>
            <person name="Barriuso J."/>
            <person name="Kellner H."/>
            <person name="Castanera R."/>
            <person name="Alfaro M."/>
            <person name="Ramirez L."/>
            <person name="Pisabarro A.G."/>
            <person name="Kuo A."/>
            <person name="Tritt A."/>
            <person name="Lipzen A."/>
            <person name="He G."/>
            <person name="Yan M."/>
            <person name="Ng V."/>
            <person name="Cullen D."/>
            <person name="Martin F."/>
            <person name="Rosso M.-N."/>
            <person name="Henrissat B."/>
            <person name="Hibbett D."/>
            <person name="Martinez A.T."/>
            <person name="Grigoriev I.V."/>
        </authorList>
    </citation>
    <scope>NUCLEOTIDE SEQUENCE</scope>
    <source>
        <strain evidence="1">AH 40177</strain>
    </source>
</reference>
<dbReference type="OrthoDB" id="2789810at2759"/>